<dbReference type="GO" id="GO:0016787">
    <property type="term" value="F:hydrolase activity"/>
    <property type="evidence" value="ECO:0007669"/>
    <property type="project" value="UniProtKB-KW"/>
</dbReference>
<evidence type="ECO:0000256" key="1">
    <source>
        <dbReference type="SAM" id="SignalP"/>
    </source>
</evidence>
<dbReference type="InterPro" id="IPR024655">
    <property type="entry name" value="Asl1_glyco_hydro_catalytic"/>
</dbReference>
<sequence length="498" mass="56336">MINFRAVNRIVPVGAAALLTVTAHAAPPQKTVANAAVTVEFGKSLGPMPQPERYNNLTDFDLYTKQRVEDVKFYNQQGLHGSIYRVWLAEKLYDPASETYDIDQMAAYLADAGAISDTILLNVMPSRLIMEGKTPAQMAPILTRLIRDLKLRFPKLEYIEAFNEPDHSLSAELKPEDLYRYYVPFYEAVDAVNRDLKPELRIKLGGPALFMFSPEWLNAFLDGYAADPSPDKKLDFLSYHAYGLFYLKPGTTEMTKPPVFFKENPEQVAAYRPLIEAELRKRGLDEHLPTYITEMGLYPGPSFDNMADARPDYLRQAAGMASLAYWFLEDKDNVPFNWVLRHQTEERKDQLITRAGKDNPVPVRTFSPYGNMMLMMAKLKGERVPVVSSGRENGKGIYAFATHDKTGAAVMVWNYQHTGEQTITATVNMDDLPEGLRNRKLRQRTFLIDGQTSNYWADPQKANLQQVGEARVSVKSDYTLKTRLGPNAVELIVLEPEG</sequence>
<reference evidence="3" key="1">
    <citation type="submission" date="2022-03" db="EMBL/GenBank/DDBJ databases">
        <title>Identification of a novel bacterium isolated from mangrove sediments.</title>
        <authorList>
            <person name="Pan X."/>
        </authorList>
    </citation>
    <scope>NUCLEOTIDE SEQUENCE</scope>
    <source>
        <strain evidence="3">B2580</strain>
    </source>
</reference>
<dbReference type="SUPFAM" id="SSF51011">
    <property type="entry name" value="Glycosyl hydrolase domain"/>
    <property type="match status" value="1"/>
</dbReference>
<dbReference type="RefSeq" id="WP_243995656.1">
    <property type="nucleotide sequence ID" value="NZ_JALHLE010000029.1"/>
</dbReference>
<dbReference type="SUPFAM" id="SSF51445">
    <property type="entry name" value="(Trans)glycosidases"/>
    <property type="match status" value="1"/>
</dbReference>
<name>A0ABT0B5B1_9SPHN</name>
<feature type="signal peptide" evidence="1">
    <location>
        <begin position="1"/>
        <end position="25"/>
    </location>
</feature>
<gene>
    <name evidence="3" type="ORF">MTR64_16770</name>
</gene>
<accession>A0ABT0B5B1</accession>
<keyword evidence="3" id="KW-0378">Hydrolase</keyword>
<keyword evidence="1" id="KW-0732">Signal</keyword>
<dbReference type="Proteomes" id="UP001162880">
    <property type="component" value="Unassembled WGS sequence"/>
</dbReference>
<proteinExistence type="predicted"/>
<dbReference type="Gene3D" id="3.20.20.80">
    <property type="entry name" value="Glycosidases"/>
    <property type="match status" value="1"/>
</dbReference>
<feature type="domain" description="Asl1-like glycosyl hydrolase catalytic" evidence="2">
    <location>
        <begin position="153"/>
        <end position="242"/>
    </location>
</feature>
<feature type="chain" id="PRO_5046978477" evidence="1">
    <location>
        <begin position="26"/>
        <end position="498"/>
    </location>
</feature>
<comment type="caution">
    <text evidence="3">The sequence shown here is derived from an EMBL/GenBank/DDBJ whole genome shotgun (WGS) entry which is preliminary data.</text>
</comment>
<dbReference type="Pfam" id="PF11790">
    <property type="entry name" value="Glyco_hydro_cc"/>
    <property type="match status" value="1"/>
</dbReference>
<dbReference type="EMBL" id="JALHLE010000029">
    <property type="protein sequence ID" value="MCJ2180227.1"/>
    <property type="molecule type" value="Genomic_DNA"/>
</dbReference>
<evidence type="ECO:0000313" key="4">
    <source>
        <dbReference type="Proteomes" id="UP001162880"/>
    </source>
</evidence>
<organism evidence="3 4">
    <name type="scientific">Novosphingobium album</name>
    <name type="common">ex Hu et al. 2023</name>
    <dbReference type="NCBI Taxonomy" id="2930093"/>
    <lineage>
        <taxon>Bacteria</taxon>
        <taxon>Pseudomonadati</taxon>
        <taxon>Pseudomonadota</taxon>
        <taxon>Alphaproteobacteria</taxon>
        <taxon>Sphingomonadales</taxon>
        <taxon>Sphingomonadaceae</taxon>
        <taxon>Novosphingobium</taxon>
    </lineage>
</organism>
<protein>
    <submittedName>
        <fullName evidence="3">Glycoside hydrolase family protein</fullName>
    </submittedName>
</protein>
<keyword evidence="4" id="KW-1185">Reference proteome</keyword>
<dbReference type="InterPro" id="IPR017853">
    <property type="entry name" value="GH"/>
</dbReference>
<evidence type="ECO:0000259" key="2">
    <source>
        <dbReference type="Pfam" id="PF11790"/>
    </source>
</evidence>
<evidence type="ECO:0000313" key="3">
    <source>
        <dbReference type="EMBL" id="MCJ2180227.1"/>
    </source>
</evidence>